<organism evidence="1 2">
    <name type="scientific">Acetobacter musti</name>
    <dbReference type="NCBI Taxonomy" id="864732"/>
    <lineage>
        <taxon>Bacteria</taxon>
        <taxon>Pseudomonadati</taxon>
        <taxon>Pseudomonadota</taxon>
        <taxon>Alphaproteobacteria</taxon>
        <taxon>Acetobacterales</taxon>
        <taxon>Acetobacteraceae</taxon>
        <taxon>Acetobacter</taxon>
    </lineage>
</organism>
<dbReference type="Gene3D" id="3.40.50.1000">
    <property type="entry name" value="HAD superfamily/HAD-like"/>
    <property type="match status" value="1"/>
</dbReference>
<dbReference type="PANTHER" id="PTHR10000">
    <property type="entry name" value="PHOSPHOSERINE PHOSPHATASE"/>
    <property type="match status" value="1"/>
</dbReference>
<dbReference type="SFLD" id="SFLDS00003">
    <property type="entry name" value="Haloacid_Dehalogenase"/>
    <property type="match status" value="1"/>
</dbReference>
<dbReference type="SUPFAM" id="SSF56784">
    <property type="entry name" value="HAD-like"/>
    <property type="match status" value="1"/>
</dbReference>
<evidence type="ECO:0000313" key="1">
    <source>
        <dbReference type="EMBL" id="NHN85286.1"/>
    </source>
</evidence>
<keyword evidence="1" id="KW-0378">Hydrolase</keyword>
<dbReference type="CDD" id="cd07516">
    <property type="entry name" value="HAD_Pase"/>
    <property type="match status" value="1"/>
</dbReference>
<dbReference type="InterPro" id="IPR000150">
    <property type="entry name" value="Cof"/>
</dbReference>
<dbReference type="InterPro" id="IPR036412">
    <property type="entry name" value="HAD-like_sf"/>
</dbReference>
<sequence length="288" mass="31128">MKTDDIARHNARGEPTGTVRLVVTDMDGTLLTPEKQVTHATLDAMAKLRARGVPVCLVSSRAPHGITMYFDALKIRTPYAGLNGAVIFDADGNMISSLCLEAGAVRAAVDMFDVHEVDSWLFCGNDWIVRDASAGYVPHEKRVIRTTPHEVKDFTPWEGKVGKLTGSSADYDLLERMEGEIGQMLEGQASVARSAPYYLDITPPEANKGHALRELGRLLHVPVEEIACIGDMRNDIPMLAVAGLAIAMGNASDEVASYAHVQTDTNEADGWAKAMEEFVLPRVPAAGA</sequence>
<dbReference type="SFLD" id="SFLDG01140">
    <property type="entry name" value="C2.B:_Phosphomannomutase_and_P"/>
    <property type="match status" value="1"/>
</dbReference>
<name>A0ABX0JPE5_9PROT</name>
<gene>
    <name evidence="1" type="ORF">GOB93_11620</name>
</gene>
<dbReference type="InterPro" id="IPR023214">
    <property type="entry name" value="HAD_sf"/>
</dbReference>
<dbReference type="Pfam" id="PF08282">
    <property type="entry name" value="Hydrolase_3"/>
    <property type="match status" value="1"/>
</dbReference>
<dbReference type="EMBL" id="WOTB01000014">
    <property type="protein sequence ID" value="NHN85286.1"/>
    <property type="molecule type" value="Genomic_DNA"/>
</dbReference>
<dbReference type="InterPro" id="IPR006379">
    <property type="entry name" value="HAD-SF_hydro_IIB"/>
</dbReference>
<dbReference type="NCBIfam" id="TIGR01484">
    <property type="entry name" value="HAD-SF-IIB"/>
    <property type="match status" value="1"/>
</dbReference>
<reference evidence="1 2" key="1">
    <citation type="journal article" date="2020" name="Int. J. Syst. Evol. Microbiol.">
        <title>Novel acetic acid bacteria from cider fermentations: Acetobacter conturbans sp. nov. and Acetobacter fallax sp. nov.</title>
        <authorList>
            <person name="Sombolestani A.S."/>
            <person name="Cleenwerck I."/>
            <person name="Cnockaert M."/>
            <person name="Borremans W."/>
            <person name="Wieme A.D."/>
            <person name="De Vuyst L."/>
            <person name="Vandamme P."/>
        </authorList>
    </citation>
    <scope>NUCLEOTIDE SEQUENCE [LARGE SCALE GENOMIC DNA]</scope>
    <source>
        <strain evidence="1 2">LMG 30640</strain>
    </source>
</reference>
<dbReference type="PANTHER" id="PTHR10000:SF8">
    <property type="entry name" value="HAD SUPERFAMILY HYDROLASE-LIKE, TYPE 3"/>
    <property type="match status" value="1"/>
</dbReference>
<dbReference type="NCBIfam" id="TIGR00099">
    <property type="entry name" value="Cof-subfamily"/>
    <property type="match status" value="1"/>
</dbReference>
<dbReference type="RefSeq" id="WP_242010727.1">
    <property type="nucleotide sequence ID" value="NZ_WOTB01000014.1"/>
</dbReference>
<accession>A0ABX0JPE5</accession>
<proteinExistence type="predicted"/>
<dbReference type="PROSITE" id="PS01228">
    <property type="entry name" value="COF_1"/>
    <property type="match status" value="1"/>
</dbReference>
<dbReference type="Proteomes" id="UP000635278">
    <property type="component" value="Unassembled WGS sequence"/>
</dbReference>
<dbReference type="Gene3D" id="3.30.1240.10">
    <property type="match status" value="1"/>
</dbReference>
<keyword evidence="2" id="KW-1185">Reference proteome</keyword>
<protein>
    <submittedName>
        <fullName evidence="1">Cof-type HAD-IIB family hydrolase</fullName>
    </submittedName>
</protein>
<comment type="caution">
    <text evidence="1">The sequence shown here is derived from an EMBL/GenBank/DDBJ whole genome shotgun (WGS) entry which is preliminary data.</text>
</comment>
<dbReference type="GO" id="GO:0016787">
    <property type="term" value="F:hydrolase activity"/>
    <property type="evidence" value="ECO:0007669"/>
    <property type="project" value="UniProtKB-KW"/>
</dbReference>
<evidence type="ECO:0000313" key="2">
    <source>
        <dbReference type="Proteomes" id="UP000635278"/>
    </source>
</evidence>